<dbReference type="InterPro" id="IPR036322">
    <property type="entry name" value="WD40_repeat_dom_sf"/>
</dbReference>
<evidence type="ECO:0000256" key="2">
    <source>
        <dbReference type="ARBA" id="ARBA00022574"/>
    </source>
</evidence>
<dbReference type="InterPro" id="IPR015943">
    <property type="entry name" value="WD40/YVTN_repeat-like_dom_sf"/>
</dbReference>
<dbReference type="AlphaFoldDB" id="A0A6G3MFW0"/>
<dbReference type="SUPFAM" id="SSF50978">
    <property type="entry name" value="WD40 repeat-like"/>
    <property type="match status" value="1"/>
</dbReference>
<protein>
    <submittedName>
        <fullName evidence="6">Nucleoporin Nup43 (Trinotate prediction)</fullName>
    </submittedName>
</protein>
<organism evidence="6">
    <name type="scientific">Henneguya salminicola</name>
    <name type="common">Myxosporean</name>
    <dbReference type="NCBI Taxonomy" id="69463"/>
    <lineage>
        <taxon>Eukaryota</taxon>
        <taxon>Metazoa</taxon>
        <taxon>Cnidaria</taxon>
        <taxon>Myxozoa</taxon>
        <taxon>Myxosporea</taxon>
        <taxon>Bivalvulida</taxon>
        <taxon>Platysporina</taxon>
        <taxon>Myxobolidae</taxon>
        <taxon>Henneguya</taxon>
    </lineage>
</organism>
<dbReference type="SMART" id="SM00320">
    <property type="entry name" value="WD40"/>
    <property type="match status" value="4"/>
</dbReference>
<reference evidence="6" key="1">
    <citation type="submission" date="2018-11" db="EMBL/GenBank/DDBJ databases">
        <title>Henneguya salminicola genome and transcriptome.</title>
        <authorList>
            <person name="Yahalomi D."/>
            <person name="Atkinson S.D."/>
            <person name="Neuhof M."/>
            <person name="Chang E.S."/>
            <person name="Philippe H."/>
            <person name="Cartwright P."/>
            <person name="Bartholomew J.L."/>
            <person name="Huchon D."/>
        </authorList>
    </citation>
    <scope>NUCLEOTIDE SEQUENCE</scope>
    <source>
        <strain evidence="6">Hz1</strain>
        <tissue evidence="6">Whole</tissue>
    </source>
</reference>
<comment type="subcellular location">
    <subcellularLocation>
        <location evidence="1">Nucleus</location>
    </subcellularLocation>
</comment>
<proteinExistence type="predicted"/>
<keyword evidence="4" id="KW-0539">Nucleus</keyword>
<dbReference type="GO" id="GO:0031080">
    <property type="term" value="C:nuclear pore outer ring"/>
    <property type="evidence" value="ECO:0007669"/>
    <property type="project" value="TreeGrafter"/>
</dbReference>
<dbReference type="PROSITE" id="PS50082">
    <property type="entry name" value="WD_REPEATS_2"/>
    <property type="match status" value="1"/>
</dbReference>
<dbReference type="InterPro" id="IPR001680">
    <property type="entry name" value="WD40_rpt"/>
</dbReference>
<evidence type="ECO:0000256" key="5">
    <source>
        <dbReference type="PROSITE-ProRule" id="PRU00221"/>
    </source>
</evidence>
<accession>A0A6G3MFW0</accession>
<dbReference type="PANTHER" id="PTHR22652">
    <property type="entry name" value="NUCLEOPORIN NUP43"/>
    <property type="match status" value="1"/>
</dbReference>
<evidence type="ECO:0000256" key="4">
    <source>
        <dbReference type="ARBA" id="ARBA00023242"/>
    </source>
</evidence>
<keyword evidence="2 5" id="KW-0853">WD repeat</keyword>
<evidence type="ECO:0000256" key="1">
    <source>
        <dbReference type="ARBA" id="ARBA00004123"/>
    </source>
</evidence>
<dbReference type="EMBL" id="GHBP01001914">
    <property type="protein sequence ID" value="NDJ92922.1"/>
    <property type="molecule type" value="Transcribed_RNA"/>
</dbReference>
<sequence>MDLVELSRYPIKGDINCIKFVDSNSLIVSDSNGVLRLMTFDTEFHAKHEWNPAQANNKSTSNIYNFDIHEHGQIVTVTLDGSVNFFHMSEPKPIKQLSHFSSCSLWTVKFLKSPLQFLTGNNYGEVKLCDMNISECQTAKKFLLNGKLSAAKTIALNPLDENIFLVGYSDGSLQVWDIRKEISPISKLNIHTSDGILL</sequence>
<dbReference type="PANTHER" id="PTHR22652:SF0">
    <property type="entry name" value="NUCLEOPORIN NUP43"/>
    <property type="match status" value="1"/>
</dbReference>
<dbReference type="Gene3D" id="2.130.10.10">
    <property type="entry name" value="YVTN repeat-like/Quinoprotein amine dehydrogenase"/>
    <property type="match status" value="1"/>
</dbReference>
<name>A0A6G3MFW0_HENSL</name>
<dbReference type="OrthoDB" id="9890280at2759"/>
<feature type="repeat" description="WD" evidence="5">
    <location>
        <begin position="144"/>
        <end position="179"/>
    </location>
</feature>
<evidence type="ECO:0000256" key="3">
    <source>
        <dbReference type="ARBA" id="ARBA00022737"/>
    </source>
</evidence>
<keyword evidence="3" id="KW-0677">Repeat</keyword>
<evidence type="ECO:0000313" key="6">
    <source>
        <dbReference type="EMBL" id="NDJ92922.1"/>
    </source>
</evidence>